<evidence type="ECO:0000313" key="5">
    <source>
        <dbReference type="Proteomes" id="UP000030750"/>
    </source>
</evidence>
<name>U6M2I6_9EIME</name>
<proteinExistence type="predicted"/>
<evidence type="ECO:0000256" key="2">
    <source>
        <dbReference type="SAM" id="MobiDB-lite"/>
    </source>
</evidence>
<keyword evidence="5" id="KW-1185">Reference proteome</keyword>
<feature type="region of interest" description="Disordered" evidence="2">
    <location>
        <begin position="49"/>
        <end position="90"/>
    </location>
</feature>
<feature type="chain" id="PRO_5004674902" evidence="3">
    <location>
        <begin position="26"/>
        <end position="679"/>
    </location>
</feature>
<feature type="compositionally biased region" description="Polar residues" evidence="2">
    <location>
        <begin position="55"/>
        <end position="67"/>
    </location>
</feature>
<keyword evidence="3" id="KW-0732">Signal</keyword>
<feature type="compositionally biased region" description="Low complexity" evidence="2">
    <location>
        <begin position="70"/>
        <end position="90"/>
    </location>
</feature>
<dbReference type="EMBL" id="HG716247">
    <property type="protein sequence ID" value="CDJ54295.1"/>
    <property type="molecule type" value="Genomic_DNA"/>
</dbReference>
<feature type="region of interest" description="Disordered" evidence="2">
    <location>
        <begin position="138"/>
        <end position="164"/>
    </location>
</feature>
<reference evidence="4" key="1">
    <citation type="submission" date="2013-10" db="EMBL/GenBank/DDBJ databases">
        <title>Genomic analysis of the causative agents of coccidiosis in chickens.</title>
        <authorList>
            <person name="Reid A.J."/>
            <person name="Blake D."/>
            <person name="Billington K."/>
            <person name="Browne H."/>
            <person name="Dunn M."/>
            <person name="Hung S."/>
            <person name="Kawahara F."/>
            <person name="Miranda-Saavedra D."/>
            <person name="Mourier T."/>
            <person name="Nagra H."/>
            <person name="Otto T.D."/>
            <person name="Rawlings N."/>
            <person name="Sanchez A."/>
            <person name="Sanders M."/>
            <person name="Subramaniam C."/>
            <person name="Tay Y."/>
            <person name="Dear P."/>
            <person name="Doerig C."/>
            <person name="Gruber A."/>
            <person name="Parkinson J."/>
            <person name="Shirley M."/>
            <person name="Wan K.L."/>
            <person name="Berriman M."/>
            <person name="Tomley F."/>
            <person name="Pain A."/>
        </authorList>
    </citation>
    <scope>NUCLEOTIDE SEQUENCE [LARGE SCALE GENOMIC DNA]</scope>
    <source>
        <strain evidence="4">Houghton</strain>
    </source>
</reference>
<feature type="coiled-coil region" evidence="1">
    <location>
        <begin position="391"/>
        <end position="425"/>
    </location>
</feature>
<keyword evidence="1" id="KW-0175">Coiled coil</keyword>
<reference evidence="4" key="2">
    <citation type="submission" date="2013-10" db="EMBL/GenBank/DDBJ databases">
        <authorList>
            <person name="Aslett M."/>
        </authorList>
    </citation>
    <scope>NUCLEOTIDE SEQUENCE [LARGE SCALE GENOMIC DNA]</scope>
    <source>
        <strain evidence="4">Houghton</strain>
    </source>
</reference>
<dbReference type="OrthoDB" id="348202at2759"/>
<dbReference type="Proteomes" id="UP000030750">
    <property type="component" value="Unassembled WGS sequence"/>
</dbReference>
<feature type="compositionally biased region" description="Basic and acidic residues" evidence="2">
    <location>
        <begin position="147"/>
        <end position="164"/>
    </location>
</feature>
<evidence type="ECO:0000256" key="3">
    <source>
        <dbReference type="SAM" id="SignalP"/>
    </source>
</evidence>
<sequence>MKPAGVLGFLVVLSSSQCCLQGVAGSALPGASEPWTASTELQTNNPSLGEAAVNETDSPQQGTQHASQDAAENAGENGEEATTGATAAAAVEGAAPSAGQAAAGKKPGSAIAQPKNVAVGISLLLLLFVGLLASTRKKQVSGPPPYKEFEEPEKPPLTPEEERQQRLERMQLVSANAERIARAIGTPEASDLSAKVQQSLQAAIDADSTSSLTEHLDAANKRVSELHELAREYGGKLVSRHSNASTFPSAEVQEGGQDVSVMQLADKFDCNLVRCAAKLMRSLGDKWESATEFVVKLGEHLADVPAYTDENDRARFHQMVNGIEYLKLMIALQARTRVLASKLRDAVVDSLQVLMARELKGAVLNFEGEYDLLKISMKVMAKQHPPPGVEMEEYARALSSLEKRLSDLQGAADEMHAHLEELQRSRTLQATYEATLDFQKTMVRAKNDMMAFWTHADNLDIGFGIVGTESKDVIPEQVLLGYDTVSPEARGVHDLIGNVRRHLERLQKERASVSGDSVYELNPNIPSDMLSSLQGLETMTEGTLRKAREQLQTFSYMVGPQDVPELVGEYRNQLLTLNSARLGARLLHLEATLYTILGDELKGQVDEAEEAAAFMFPEDSPLVPKMARLKSRFDDAAEHVMSAKVIADAEESLSASRNLLGSMHNLIRESLMRNMQRSK</sequence>
<feature type="signal peptide" evidence="3">
    <location>
        <begin position="1"/>
        <end position="25"/>
    </location>
</feature>
<accession>U6M2I6</accession>
<gene>
    <name evidence="4" type="ORF">EBH_0046830</name>
</gene>
<evidence type="ECO:0000256" key="1">
    <source>
        <dbReference type="SAM" id="Coils"/>
    </source>
</evidence>
<protein>
    <submittedName>
        <fullName evidence="4">Uncharacterized protein</fullName>
    </submittedName>
</protein>
<evidence type="ECO:0000313" key="4">
    <source>
        <dbReference type="EMBL" id="CDJ54295.1"/>
    </source>
</evidence>
<organism evidence="4 5">
    <name type="scientific">Eimeria brunetti</name>
    <dbReference type="NCBI Taxonomy" id="51314"/>
    <lineage>
        <taxon>Eukaryota</taxon>
        <taxon>Sar</taxon>
        <taxon>Alveolata</taxon>
        <taxon>Apicomplexa</taxon>
        <taxon>Conoidasida</taxon>
        <taxon>Coccidia</taxon>
        <taxon>Eucoccidiorida</taxon>
        <taxon>Eimeriorina</taxon>
        <taxon>Eimeriidae</taxon>
        <taxon>Eimeria</taxon>
    </lineage>
</organism>
<dbReference type="VEuPathDB" id="ToxoDB:EBH_0046830"/>
<dbReference type="AlphaFoldDB" id="U6M2I6"/>